<feature type="transmembrane region" description="Helical" evidence="1">
    <location>
        <begin position="13"/>
        <end position="34"/>
    </location>
</feature>
<feature type="domain" description="Archaeal Type IV pilin N-terminal" evidence="2">
    <location>
        <begin position="4"/>
        <end position="75"/>
    </location>
</feature>
<keyword evidence="1" id="KW-0472">Membrane</keyword>
<dbReference type="GeneID" id="66131643"/>
<dbReference type="RefSeq" id="WP_221056948.1">
    <property type="nucleotide sequence ID" value="NZ_AP019781.1"/>
</dbReference>
<keyword evidence="1" id="KW-0812">Transmembrane</keyword>
<accession>A0ABM7H7W9</accession>
<evidence type="ECO:0000313" key="4">
    <source>
        <dbReference type="Proteomes" id="UP000824969"/>
    </source>
</evidence>
<keyword evidence="4" id="KW-1185">Reference proteome</keyword>
<sequence length="128" mass="14051">MNDEAVSEVVGEMLMISLVLLLVAVFAVSLGNFLPTERAPTVTVMMTNTTENVTLYHKGGDWVRAADLEIVVSNTTATRKYRSDTFVLSPEKQVFDLGSSIVVNWTVAGDETVRLVMPRAVLFTGEVR</sequence>
<dbReference type="InterPro" id="IPR012859">
    <property type="entry name" value="Pilin_N_archaeal"/>
</dbReference>
<keyword evidence="1" id="KW-1133">Transmembrane helix</keyword>
<dbReference type="EMBL" id="AP019781">
    <property type="protein sequence ID" value="BBL68925.1"/>
    <property type="molecule type" value="Genomic_DNA"/>
</dbReference>
<organism evidence="3 4">
    <name type="scientific">Methanoculleus chikugoensis</name>
    <dbReference type="NCBI Taxonomy" id="118126"/>
    <lineage>
        <taxon>Archaea</taxon>
        <taxon>Methanobacteriati</taxon>
        <taxon>Methanobacteriota</taxon>
        <taxon>Stenosarchaea group</taxon>
        <taxon>Methanomicrobia</taxon>
        <taxon>Methanomicrobiales</taxon>
        <taxon>Methanomicrobiaceae</taxon>
        <taxon>Methanoculleus</taxon>
    </lineage>
</organism>
<proteinExistence type="predicted"/>
<dbReference type="Proteomes" id="UP000824969">
    <property type="component" value="Chromosome"/>
</dbReference>
<evidence type="ECO:0000259" key="2">
    <source>
        <dbReference type="Pfam" id="PF07790"/>
    </source>
</evidence>
<dbReference type="Pfam" id="PF07790">
    <property type="entry name" value="Pilin_N"/>
    <property type="match status" value="1"/>
</dbReference>
<evidence type="ECO:0000313" key="3">
    <source>
        <dbReference type="EMBL" id="BBL68925.1"/>
    </source>
</evidence>
<evidence type="ECO:0000256" key="1">
    <source>
        <dbReference type="SAM" id="Phobius"/>
    </source>
</evidence>
<gene>
    <name evidence="3" type="ORF">MchiMG62_21060</name>
</gene>
<reference evidence="3 4" key="1">
    <citation type="submission" date="2019-06" db="EMBL/GenBank/DDBJ databases">
        <title>Complete genome sequence of Methanoculleus chikugoensis strain MG62.</title>
        <authorList>
            <person name="Asakawa S."/>
            <person name="Dianou D."/>
        </authorList>
    </citation>
    <scope>NUCLEOTIDE SEQUENCE [LARGE SCALE GENOMIC DNA]</scope>
    <source>
        <strain evidence="3 4">MG62</strain>
    </source>
</reference>
<name>A0ABM7H7W9_9EURY</name>
<protein>
    <recommendedName>
        <fullName evidence="2">Archaeal Type IV pilin N-terminal domain-containing protein</fullName>
    </recommendedName>
</protein>